<dbReference type="GO" id="GO:0016020">
    <property type="term" value="C:membrane"/>
    <property type="evidence" value="ECO:0007669"/>
    <property type="project" value="InterPro"/>
</dbReference>
<dbReference type="AlphaFoldDB" id="A0A2N4UW18"/>
<dbReference type="PROSITE" id="PS51257">
    <property type="entry name" value="PROKAR_LIPOPROTEIN"/>
    <property type="match status" value="1"/>
</dbReference>
<dbReference type="GO" id="GO:0007154">
    <property type="term" value="P:cell communication"/>
    <property type="evidence" value="ECO:0007669"/>
    <property type="project" value="InterPro"/>
</dbReference>
<comment type="caution">
    <text evidence="6">The sequence shown here is derived from an EMBL/GenBank/DDBJ whole genome shotgun (WGS) entry which is preliminary data.</text>
</comment>
<sequence length="631" mass="68901">MKMKVLSLAVIAALLTGCGGGGDEGKSSSGSNIVKPKPQIELPLLKMANLKVSEPKEGTSTFNFKISLTKPAIKDVTFKYESFDVSASHRLLENQYINKHISDINRNEENLDYVRVVGSGTIKKGEQFFSIPFVVMADTVHERPESFALKITELSNAKFYKGHDQGEVVIADVDKEPVISIGDTKDTLIAEGNTINIPVSMSSPSARGVKLYFSLTGDAAIHKDYEILTSSPIIFGDNGDTSALIKIHVLKDFTLEDKESLKLELISATEATINRKANTKNITIASDKALNDTGVTTFFVERGVDELPNSNYQESYGQSSYGYNDADFGRDAEQPNNQDGWAGYQLDAIDSSGNIAGMDEVPRCVRDNVTGLLWERLGETTLLSSHVAGIDEALNEQRYGKTPEDKEQASQKVNAADEKLFNDGLNWQSKSYQYLWHDGNAKTNGGEPGELLSVATLKKVNGFKANNMCTFPSNIHENKLTIPTANVTACTAQAKAEYATHYNLCGAKSWRLPTISELINHHNYSAVVPTSIPNYPINKNESNNGVVDHFGNNVLLVNPVIKDGNIENQDVINLDPSVSNKQREALYLSSSTVANAPGSVWCMGALTGEVKMCKKKEAHSVILVSDDITND</sequence>
<keyword evidence="1" id="KW-0732">Signal</keyword>
<dbReference type="GeneID" id="69965853"/>
<feature type="domain" description="Calx-beta" evidence="4">
    <location>
        <begin position="178"/>
        <end position="284"/>
    </location>
</feature>
<accession>A0A2N4UW18</accession>
<dbReference type="Pfam" id="PF03160">
    <property type="entry name" value="Calx-beta"/>
    <property type="match status" value="2"/>
</dbReference>
<reference evidence="6 7" key="1">
    <citation type="journal article" date="2018" name="Syst. Appl. Microbiol.">
        <title>Photobacterium carnosum sp. nov., isolated from spoiled modified atmosphere packaged poultry meat.</title>
        <authorList>
            <person name="Hilgarth M."/>
            <person name="Fuertes S."/>
            <person name="Ehrmann M."/>
            <person name="Vogel R.F."/>
        </authorList>
    </citation>
    <scope>NUCLEOTIDE SEQUENCE [LARGE SCALE GENOMIC DNA]</scope>
    <source>
        <strain evidence="6 7">TMW 2.2021</strain>
    </source>
</reference>
<feature type="domain" description="Calx-beta" evidence="4">
    <location>
        <begin position="109"/>
        <end position="172"/>
    </location>
</feature>
<dbReference type="InterPro" id="IPR011460">
    <property type="entry name" value="Lcl_C"/>
</dbReference>
<feature type="domain" description="Lcl C-terminal" evidence="5">
    <location>
        <begin position="364"/>
        <end position="624"/>
    </location>
</feature>
<keyword evidence="7" id="KW-1185">Reference proteome</keyword>
<name>A0A2N4UW18_9GAMM</name>
<keyword evidence="2" id="KW-0677">Repeat</keyword>
<evidence type="ECO:0000256" key="3">
    <source>
        <dbReference type="ARBA" id="ARBA00022837"/>
    </source>
</evidence>
<evidence type="ECO:0000313" key="6">
    <source>
        <dbReference type="EMBL" id="PLC59208.1"/>
    </source>
</evidence>
<dbReference type="Gene3D" id="2.60.40.2030">
    <property type="match status" value="2"/>
</dbReference>
<keyword evidence="3" id="KW-0106">Calcium</keyword>
<dbReference type="RefSeq" id="WP_101767411.1">
    <property type="nucleotide sequence ID" value="NZ_BPPU01000003.1"/>
</dbReference>
<evidence type="ECO:0008006" key="8">
    <source>
        <dbReference type="Google" id="ProtNLM"/>
    </source>
</evidence>
<dbReference type="Pfam" id="PF07603">
    <property type="entry name" value="Lcl_C"/>
    <property type="match status" value="1"/>
</dbReference>
<evidence type="ECO:0000256" key="1">
    <source>
        <dbReference type="ARBA" id="ARBA00022729"/>
    </source>
</evidence>
<gene>
    <name evidence="6" type="ORF">CIK00_02790</name>
</gene>
<protein>
    <recommendedName>
        <fullName evidence="8">DUF1566 domain-containing protein</fullName>
    </recommendedName>
</protein>
<dbReference type="EMBL" id="NPIB01000002">
    <property type="protein sequence ID" value="PLC59208.1"/>
    <property type="molecule type" value="Genomic_DNA"/>
</dbReference>
<dbReference type="Proteomes" id="UP000234420">
    <property type="component" value="Unassembled WGS sequence"/>
</dbReference>
<proteinExistence type="predicted"/>
<dbReference type="SUPFAM" id="SSF141072">
    <property type="entry name" value="CalX-like"/>
    <property type="match status" value="2"/>
</dbReference>
<dbReference type="InterPro" id="IPR038081">
    <property type="entry name" value="CalX-like_sf"/>
</dbReference>
<organism evidence="6 7">
    <name type="scientific">Photobacterium carnosum</name>
    <dbReference type="NCBI Taxonomy" id="2023717"/>
    <lineage>
        <taxon>Bacteria</taxon>
        <taxon>Pseudomonadati</taxon>
        <taxon>Pseudomonadota</taxon>
        <taxon>Gammaproteobacteria</taxon>
        <taxon>Vibrionales</taxon>
        <taxon>Vibrionaceae</taxon>
        <taxon>Photobacterium</taxon>
    </lineage>
</organism>
<dbReference type="InterPro" id="IPR003644">
    <property type="entry name" value="Calx_beta"/>
</dbReference>
<evidence type="ECO:0000256" key="2">
    <source>
        <dbReference type="ARBA" id="ARBA00022737"/>
    </source>
</evidence>
<evidence type="ECO:0000259" key="4">
    <source>
        <dbReference type="Pfam" id="PF03160"/>
    </source>
</evidence>
<evidence type="ECO:0000259" key="5">
    <source>
        <dbReference type="Pfam" id="PF07603"/>
    </source>
</evidence>
<evidence type="ECO:0000313" key="7">
    <source>
        <dbReference type="Proteomes" id="UP000234420"/>
    </source>
</evidence>